<evidence type="ECO:0000313" key="1">
    <source>
        <dbReference type="EMBL" id="QLH51806.1"/>
    </source>
</evidence>
<accession>A0A7D5NCS5</accession>
<dbReference type="Proteomes" id="UP000509684">
    <property type="component" value="Chromosome"/>
</dbReference>
<dbReference type="AlphaFoldDB" id="A0A7D5NCS5"/>
<organism evidence="1 2">
    <name type="scientific">Candidatus Accumulibacter cognatus</name>
    <dbReference type="NCBI Taxonomy" id="2954383"/>
    <lineage>
        <taxon>Bacteria</taxon>
        <taxon>Pseudomonadati</taxon>
        <taxon>Pseudomonadota</taxon>
        <taxon>Betaproteobacteria</taxon>
        <taxon>Candidatus Accumulibacter</taxon>
    </lineage>
</organism>
<protein>
    <recommendedName>
        <fullName evidence="3">Recombinase family protein</fullName>
    </recommendedName>
</protein>
<sequence>MTPGATHKGDKVYRYYVNTASMKIGKEACSVTRVPAGEIEAAVIAQVRKVLQAPEVMSQAIREVVALDPAADAQQVITMLQSIEPVWDELFPAEQARIIQLLVEQVTVSQTGLRIDMKTAGMKELIQSVMPARKVA</sequence>
<proteinExistence type="predicted"/>
<evidence type="ECO:0008006" key="3">
    <source>
        <dbReference type="Google" id="ProtNLM"/>
    </source>
</evidence>
<gene>
    <name evidence="1" type="ORF">HWD57_19925</name>
</gene>
<evidence type="ECO:0000313" key="2">
    <source>
        <dbReference type="Proteomes" id="UP000509684"/>
    </source>
</evidence>
<dbReference type="KEGG" id="acog:HWD57_19925"/>
<reference evidence="1 2" key="1">
    <citation type="journal article" date="2019" name="Microbiome">
        <title>Annotated bacterial chromosomes from frame-shift-corrected long-read metagenomic data.</title>
        <authorList>
            <person name="Arumugam K."/>
            <person name="Bagci C."/>
            <person name="Bessarab I."/>
            <person name="Beier S."/>
            <person name="Buchfink B."/>
            <person name="Gorska A."/>
            <person name="Qiu G."/>
            <person name="Huson D.H."/>
            <person name="Williams R.B.H."/>
        </authorList>
    </citation>
    <scope>NUCLEOTIDE SEQUENCE [LARGE SCALE GENOMIC DNA]</scope>
    <source>
        <strain evidence="1">SSA1</strain>
    </source>
</reference>
<name>A0A7D5NCS5_9PROT</name>
<dbReference type="EMBL" id="CP058708">
    <property type="protein sequence ID" value="QLH51806.1"/>
    <property type="molecule type" value="Genomic_DNA"/>
</dbReference>